<dbReference type="NCBIfam" id="TIGR03025">
    <property type="entry name" value="EPS_sugtrans"/>
    <property type="match status" value="1"/>
</dbReference>
<dbReference type="GO" id="GO:0016020">
    <property type="term" value="C:membrane"/>
    <property type="evidence" value="ECO:0007669"/>
    <property type="project" value="UniProtKB-SubCell"/>
</dbReference>
<evidence type="ECO:0000256" key="6">
    <source>
        <dbReference type="ARBA" id="ARBA00023136"/>
    </source>
</evidence>
<feature type="transmembrane region" description="Helical" evidence="8">
    <location>
        <begin position="126"/>
        <end position="144"/>
    </location>
</feature>
<evidence type="ECO:0000256" key="2">
    <source>
        <dbReference type="ARBA" id="ARBA00006464"/>
    </source>
</evidence>
<dbReference type="InterPro" id="IPR003362">
    <property type="entry name" value="Bact_transf"/>
</dbReference>
<feature type="compositionally biased region" description="Polar residues" evidence="7">
    <location>
        <begin position="1"/>
        <end position="12"/>
    </location>
</feature>
<dbReference type="PANTHER" id="PTHR30576">
    <property type="entry name" value="COLANIC BIOSYNTHESIS UDP-GLUCOSE LIPID CARRIER TRANSFERASE"/>
    <property type="match status" value="1"/>
</dbReference>
<feature type="compositionally biased region" description="Pro residues" evidence="7">
    <location>
        <begin position="32"/>
        <end position="42"/>
    </location>
</feature>
<feature type="transmembrane region" description="Helical" evidence="8">
    <location>
        <begin position="87"/>
        <end position="106"/>
    </location>
</feature>
<accession>A0A1I4AN82</accession>
<feature type="domain" description="Bacterial sugar transferase" evidence="9">
    <location>
        <begin position="333"/>
        <end position="514"/>
    </location>
</feature>
<evidence type="ECO:0000256" key="3">
    <source>
        <dbReference type="ARBA" id="ARBA00022679"/>
    </source>
</evidence>
<organism evidence="10 11">
    <name type="scientific">Streptomyces pini</name>
    <dbReference type="NCBI Taxonomy" id="1520580"/>
    <lineage>
        <taxon>Bacteria</taxon>
        <taxon>Bacillati</taxon>
        <taxon>Actinomycetota</taxon>
        <taxon>Actinomycetes</taxon>
        <taxon>Kitasatosporales</taxon>
        <taxon>Streptomycetaceae</taxon>
        <taxon>Streptomyces</taxon>
    </lineage>
</organism>
<keyword evidence="11" id="KW-1185">Reference proteome</keyword>
<dbReference type="AlphaFoldDB" id="A0A1I4AN82"/>
<keyword evidence="5 8" id="KW-1133">Transmembrane helix</keyword>
<dbReference type="InterPro" id="IPR017475">
    <property type="entry name" value="EPS_sugar_tfrase"/>
</dbReference>
<evidence type="ECO:0000256" key="4">
    <source>
        <dbReference type="ARBA" id="ARBA00022692"/>
    </source>
</evidence>
<sequence>MTTDNTGTSNPSRVLPLPEPKSRTAAAHVGPPRSPARRPLPPALRGNPHRRRAAALLAAADCLAAVAAAAAVTAATAAPGAGGDEGGLAAAVLCAVLLAVLVPLNARAGLYRTALAPTALGELPALLGRTAAAWCAAAAVPAAIREGNAPGWTLLVAAVAAHTALACAARGAVHLARRRAGRRRPRSALVVGAGEAGRRITTALYEHPEYGMRPVGVVEPGGEPADAALAEGVSVPVLTGREDIVRAAIQNAVRDAVFTRDPGTDPDAAALVPVFTDLDCTVWVVGAASPAAHPAAAVTGARAAGRTVEHLWGFPCRRLDPRPRHHRAGPRGKRALDVAVAAVALLAAAPVLLACALAVRIADGPGVIFRQERIGLGGRPFTVLKFRTLRPRDEHESATRWNVADDHRMSTVGHVLRRTSLDELPQLWNVLRGDMSLVGPRPERPYFVQHFSRLHPGYAARHRMPAGITGLAQVHGLRGDTSIEDRVRFDNHYIETWSLWQDVSILLRTAGSVLRLGGS</sequence>
<keyword evidence="4 8" id="KW-0812">Transmembrane</keyword>
<comment type="similarity">
    <text evidence="2">Belongs to the bacterial sugar transferase family.</text>
</comment>
<evidence type="ECO:0000256" key="1">
    <source>
        <dbReference type="ARBA" id="ARBA00004141"/>
    </source>
</evidence>
<reference evidence="11" key="1">
    <citation type="submission" date="2016-10" db="EMBL/GenBank/DDBJ databases">
        <authorList>
            <person name="Varghese N."/>
            <person name="Submissions S."/>
        </authorList>
    </citation>
    <scope>NUCLEOTIDE SEQUENCE [LARGE SCALE GENOMIC DNA]</scope>
    <source>
        <strain evidence="11">PL19</strain>
    </source>
</reference>
<keyword evidence="6 8" id="KW-0472">Membrane</keyword>
<feature type="transmembrane region" description="Helical" evidence="8">
    <location>
        <begin position="150"/>
        <end position="173"/>
    </location>
</feature>
<feature type="region of interest" description="Disordered" evidence="7">
    <location>
        <begin position="1"/>
        <end position="47"/>
    </location>
</feature>
<feature type="transmembrane region" description="Helical" evidence="8">
    <location>
        <begin position="54"/>
        <end position="75"/>
    </location>
</feature>
<feature type="transmembrane region" description="Helical" evidence="8">
    <location>
        <begin position="335"/>
        <end position="359"/>
    </location>
</feature>
<dbReference type="OrthoDB" id="9808602at2"/>
<dbReference type="PANTHER" id="PTHR30576:SF0">
    <property type="entry name" value="UNDECAPRENYL-PHOSPHATE N-ACETYLGALACTOSAMINYL 1-PHOSPHATE TRANSFERASE-RELATED"/>
    <property type="match status" value="1"/>
</dbReference>
<name>A0A1I4AN82_9ACTN</name>
<dbReference type="RefSeq" id="WP_093849565.1">
    <property type="nucleotide sequence ID" value="NZ_FOSG01000007.1"/>
</dbReference>
<gene>
    <name evidence="10" type="ORF">SAMN05192584_10760</name>
</gene>
<evidence type="ECO:0000256" key="8">
    <source>
        <dbReference type="SAM" id="Phobius"/>
    </source>
</evidence>
<proteinExistence type="inferred from homology"/>
<evidence type="ECO:0000259" key="9">
    <source>
        <dbReference type="Pfam" id="PF02397"/>
    </source>
</evidence>
<dbReference type="EMBL" id="FOSG01000007">
    <property type="protein sequence ID" value="SFK57743.1"/>
    <property type="molecule type" value="Genomic_DNA"/>
</dbReference>
<comment type="subcellular location">
    <subcellularLocation>
        <location evidence="1">Membrane</location>
        <topology evidence="1">Multi-pass membrane protein</topology>
    </subcellularLocation>
</comment>
<dbReference type="GO" id="GO:0016780">
    <property type="term" value="F:phosphotransferase activity, for other substituted phosphate groups"/>
    <property type="evidence" value="ECO:0007669"/>
    <property type="project" value="TreeGrafter"/>
</dbReference>
<evidence type="ECO:0000313" key="10">
    <source>
        <dbReference type="EMBL" id="SFK57743.1"/>
    </source>
</evidence>
<evidence type="ECO:0000313" key="11">
    <source>
        <dbReference type="Proteomes" id="UP000198928"/>
    </source>
</evidence>
<evidence type="ECO:0000256" key="5">
    <source>
        <dbReference type="ARBA" id="ARBA00022989"/>
    </source>
</evidence>
<protein>
    <submittedName>
        <fullName evidence="10">Exopolysaccharide biosynthesis polyprenyl glycosylphosphotransferase</fullName>
    </submittedName>
</protein>
<dbReference type="Pfam" id="PF02397">
    <property type="entry name" value="Bac_transf"/>
    <property type="match status" value="1"/>
</dbReference>
<evidence type="ECO:0000256" key="7">
    <source>
        <dbReference type="SAM" id="MobiDB-lite"/>
    </source>
</evidence>
<dbReference type="Proteomes" id="UP000198928">
    <property type="component" value="Unassembled WGS sequence"/>
</dbReference>
<keyword evidence="3 10" id="KW-0808">Transferase</keyword>